<feature type="non-terminal residue" evidence="1">
    <location>
        <position position="1"/>
    </location>
</feature>
<organism evidence="1">
    <name type="scientific">marine sediment metagenome</name>
    <dbReference type="NCBI Taxonomy" id="412755"/>
    <lineage>
        <taxon>unclassified sequences</taxon>
        <taxon>metagenomes</taxon>
        <taxon>ecological metagenomes</taxon>
    </lineage>
</organism>
<accession>X1RX17</accession>
<comment type="caution">
    <text evidence="1">The sequence shown here is derived from an EMBL/GenBank/DDBJ whole genome shotgun (WGS) entry which is preliminary data.</text>
</comment>
<gene>
    <name evidence="1" type="ORF">S12H4_14985</name>
</gene>
<sequence length="106" mass="12063">VSKNIKSFGDVMPKIEFYPDLPKVELKDILDKEVEVNDAQVVADFTTKFGTHDFVLLLYTDPKDGTQYTTISSGMVIVKKLKYALDNRLLPLIGTITWNGQYYDIN</sequence>
<reference evidence="1" key="1">
    <citation type="journal article" date="2014" name="Front. Microbiol.">
        <title>High frequency of phylogenetically diverse reductive dehalogenase-homologous genes in deep subseafloor sedimentary metagenomes.</title>
        <authorList>
            <person name="Kawai M."/>
            <person name="Futagami T."/>
            <person name="Toyoda A."/>
            <person name="Takaki Y."/>
            <person name="Nishi S."/>
            <person name="Hori S."/>
            <person name="Arai W."/>
            <person name="Tsubouchi T."/>
            <person name="Morono Y."/>
            <person name="Uchiyama I."/>
            <person name="Ito T."/>
            <person name="Fujiyama A."/>
            <person name="Inagaki F."/>
            <person name="Takami H."/>
        </authorList>
    </citation>
    <scope>NUCLEOTIDE SEQUENCE</scope>
    <source>
        <strain evidence="1">Expedition CK06-06</strain>
    </source>
</reference>
<protein>
    <submittedName>
        <fullName evidence="1">Uncharacterized protein</fullName>
    </submittedName>
</protein>
<evidence type="ECO:0000313" key="1">
    <source>
        <dbReference type="EMBL" id="GAI85332.1"/>
    </source>
</evidence>
<name>X1RX17_9ZZZZ</name>
<proteinExistence type="predicted"/>
<dbReference type="EMBL" id="BARW01007170">
    <property type="protein sequence ID" value="GAI85332.1"/>
    <property type="molecule type" value="Genomic_DNA"/>
</dbReference>
<dbReference type="AlphaFoldDB" id="X1RX17"/>